<sequence length="533" mass="60262">MKQNIINIARKNINYLEGHQVKNGFDKGGIKDPALDRVIGDNYATEEFAFGLSSLIAMGEVEDLQDSFVEAMNFHKRTTESYSFGTHSEHYQHRRIGFIEAYNLSKEFYDEELVNEWKSVIESWSWKNTSNCNWYAMNALLCYLIYSETGQTRFQLYAWGEIARTVKYRGSDSYFSDNFDSVDFKQVSPHYNPVAYHAYTTALLHRYWLSSGSRVIRRIFLKSAKILHKLILSNGHVAYRGRSSGHIFTYGVGYYVMIAAAKETNKCKYLDKSKEILGTLKFYQKSDGSWPVVANTNAYDRVDFQAPYSYHSVYNAHCSAWLLRSVPLFKSISIDDVSKDLNTDTSATSIGGGLYLIKKANYEAVLSTGSGGNHDSAFSIAMLDINGNIGVLPSPASENSPVSGNFCRIMRSGHQIWSSIRKKGEFGKITDYEVIGSKSIQIANSELNWRRKFSFQESEIIISDEISSDEFPLRECTLQTGYSIPKDSTISMSSPSESFDKLSNTVLGNGSTRITEGRRVSNRILKTKLILDL</sequence>
<organism evidence="1 2">
    <name type="scientific">Halobium palmae</name>
    <dbReference type="NCBI Taxonomy" id="1776492"/>
    <lineage>
        <taxon>Archaea</taxon>
        <taxon>Methanobacteriati</taxon>
        <taxon>Methanobacteriota</taxon>
        <taxon>Stenosarchaea group</taxon>
        <taxon>Halobacteria</taxon>
        <taxon>Halobacteriales</taxon>
        <taxon>Haloferacaceae</taxon>
        <taxon>Halobium</taxon>
    </lineage>
</organism>
<protein>
    <submittedName>
        <fullName evidence="1">Uncharacterized protein</fullName>
    </submittedName>
</protein>
<dbReference type="InterPro" id="IPR008930">
    <property type="entry name" value="Terpenoid_cyclase/PrenylTrfase"/>
</dbReference>
<accession>A0ABD5RUT7</accession>
<reference evidence="1 2" key="1">
    <citation type="journal article" date="2019" name="Int. J. Syst. Evol. Microbiol.">
        <title>The Global Catalogue of Microorganisms (GCM) 10K type strain sequencing project: providing services to taxonomists for standard genome sequencing and annotation.</title>
        <authorList>
            <consortium name="The Broad Institute Genomics Platform"/>
            <consortium name="The Broad Institute Genome Sequencing Center for Infectious Disease"/>
            <person name="Wu L."/>
            <person name="Ma J."/>
        </authorList>
    </citation>
    <scope>NUCLEOTIDE SEQUENCE [LARGE SCALE GENOMIC DNA]</scope>
    <source>
        <strain evidence="1 2">NBRC 111368</strain>
    </source>
</reference>
<evidence type="ECO:0000313" key="2">
    <source>
        <dbReference type="Proteomes" id="UP001596328"/>
    </source>
</evidence>
<dbReference type="SUPFAM" id="SSF48239">
    <property type="entry name" value="Terpenoid cyclases/Protein prenyltransferases"/>
    <property type="match status" value="1"/>
</dbReference>
<dbReference type="Proteomes" id="UP001596328">
    <property type="component" value="Unassembled WGS sequence"/>
</dbReference>
<gene>
    <name evidence="1" type="ORF">ACFQE1_01060</name>
</gene>
<name>A0ABD5RUT7_9EURY</name>
<evidence type="ECO:0000313" key="1">
    <source>
        <dbReference type="EMBL" id="MFC6723001.1"/>
    </source>
</evidence>
<proteinExistence type="predicted"/>
<dbReference type="AlphaFoldDB" id="A0ABD5RUT7"/>
<keyword evidence="2" id="KW-1185">Reference proteome</keyword>
<dbReference type="EMBL" id="JBHSWU010000002">
    <property type="protein sequence ID" value="MFC6723001.1"/>
    <property type="molecule type" value="Genomic_DNA"/>
</dbReference>
<comment type="caution">
    <text evidence="1">The sequence shown here is derived from an EMBL/GenBank/DDBJ whole genome shotgun (WGS) entry which is preliminary data.</text>
</comment>